<evidence type="ECO:0000256" key="1">
    <source>
        <dbReference type="SAM" id="SignalP"/>
    </source>
</evidence>
<dbReference type="RefSeq" id="WP_058754900.1">
    <property type="nucleotide sequence ID" value="NZ_LDTB01000010.1"/>
</dbReference>
<keyword evidence="3" id="KW-0540">Nuclease</keyword>
<dbReference type="Proteomes" id="UP000074310">
    <property type="component" value="Unassembled WGS sequence"/>
</dbReference>
<gene>
    <name evidence="3" type="ORF">NS334_04505</name>
</gene>
<dbReference type="InterPro" id="IPR050410">
    <property type="entry name" value="CCR4/nocturin_mRNA_transcr"/>
</dbReference>
<dbReference type="OrthoDB" id="9793162at2"/>
<evidence type="ECO:0000259" key="2">
    <source>
        <dbReference type="Pfam" id="PF03372"/>
    </source>
</evidence>
<reference evidence="3 4" key="1">
    <citation type="journal article" date="2016" name="Front. Microbiol.">
        <title>Genomic Resource of Rice Seed Associated Bacteria.</title>
        <authorList>
            <person name="Midha S."/>
            <person name="Bansal K."/>
            <person name="Sharma S."/>
            <person name="Kumar N."/>
            <person name="Patil P.P."/>
            <person name="Chaudhry V."/>
            <person name="Patil P.B."/>
        </authorList>
    </citation>
    <scope>NUCLEOTIDE SEQUENCE [LARGE SCALE GENOMIC DNA]</scope>
    <source>
        <strain evidence="3 4">NS334</strain>
    </source>
</reference>
<dbReference type="SUPFAM" id="SSF56219">
    <property type="entry name" value="DNase I-like"/>
    <property type="match status" value="1"/>
</dbReference>
<keyword evidence="3" id="KW-0378">Hydrolase</keyword>
<sequence>MKRLMMVVAAAAALVGASGAPAQDVRVMTFNVRFANPADGANVWSARRDVFVRTVREADPDLIGTQELLKTQGDDVVRALPAYRWFGRDRDGGHDGEHMGIFYRSDRLRLVKSGDFWLSETPDVPGRMSWGANLPRMVTWGVFETIGGTGRTPFRFLMADTHFAHRGAEDVEARNRSAALIAERLPGIAKGLPIVLTGDLNTTPDSAAIGRLTAFLTDASALARTKEAPTGTFHDFTGTPEPGKWIDYIMVRGFRPVSATVLTTHDGARYPSDHFPIVAVLKADRAQRR</sequence>
<dbReference type="EMBL" id="LDTB01000010">
    <property type="protein sequence ID" value="KTT74783.1"/>
    <property type="molecule type" value="Genomic_DNA"/>
</dbReference>
<dbReference type="InterPro" id="IPR005135">
    <property type="entry name" value="Endo/exonuclease/phosphatase"/>
</dbReference>
<feature type="domain" description="Endonuclease/exonuclease/phosphatase" evidence="2">
    <location>
        <begin position="28"/>
        <end position="274"/>
    </location>
</feature>
<organism evidence="3 4">
    <name type="scientific">Sphingomonas endophytica</name>
    <dbReference type="NCBI Taxonomy" id="869719"/>
    <lineage>
        <taxon>Bacteria</taxon>
        <taxon>Pseudomonadati</taxon>
        <taxon>Pseudomonadota</taxon>
        <taxon>Alphaproteobacteria</taxon>
        <taxon>Sphingomonadales</taxon>
        <taxon>Sphingomonadaceae</taxon>
        <taxon>Sphingomonas</taxon>
    </lineage>
</organism>
<dbReference type="Gene3D" id="3.60.10.10">
    <property type="entry name" value="Endonuclease/exonuclease/phosphatase"/>
    <property type="match status" value="1"/>
</dbReference>
<dbReference type="Pfam" id="PF03372">
    <property type="entry name" value="Exo_endo_phos"/>
    <property type="match status" value="1"/>
</dbReference>
<dbReference type="AlphaFoldDB" id="A0A147I737"/>
<evidence type="ECO:0000313" key="4">
    <source>
        <dbReference type="Proteomes" id="UP000074310"/>
    </source>
</evidence>
<comment type="caution">
    <text evidence="3">The sequence shown here is derived from an EMBL/GenBank/DDBJ whole genome shotgun (WGS) entry which is preliminary data.</text>
</comment>
<protein>
    <submittedName>
        <fullName evidence="3">Endonuclease</fullName>
    </submittedName>
</protein>
<feature type="chain" id="PRO_5007548450" evidence="1">
    <location>
        <begin position="23"/>
        <end position="289"/>
    </location>
</feature>
<evidence type="ECO:0000313" key="3">
    <source>
        <dbReference type="EMBL" id="KTT74783.1"/>
    </source>
</evidence>
<dbReference type="PANTHER" id="PTHR12121:SF36">
    <property type="entry name" value="ENDONUCLEASE_EXONUCLEASE_PHOSPHATASE DOMAIN-CONTAINING PROTEIN"/>
    <property type="match status" value="1"/>
</dbReference>
<dbReference type="PANTHER" id="PTHR12121">
    <property type="entry name" value="CARBON CATABOLITE REPRESSOR PROTEIN 4"/>
    <property type="match status" value="1"/>
</dbReference>
<dbReference type="GO" id="GO:0000175">
    <property type="term" value="F:3'-5'-RNA exonuclease activity"/>
    <property type="evidence" value="ECO:0007669"/>
    <property type="project" value="TreeGrafter"/>
</dbReference>
<keyword evidence="1" id="KW-0732">Signal</keyword>
<feature type="signal peptide" evidence="1">
    <location>
        <begin position="1"/>
        <end position="22"/>
    </location>
</feature>
<keyword evidence="4" id="KW-1185">Reference proteome</keyword>
<dbReference type="PATRIC" id="fig|869719.3.peg.280"/>
<dbReference type="GO" id="GO:0004519">
    <property type="term" value="F:endonuclease activity"/>
    <property type="evidence" value="ECO:0007669"/>
    <property type="project" value="UniProtKB-KW"/>
</dbReference>
<dbReference type="CDD" id="cd09083">
    <property type="entry name" value="EEP-1"/>
    <property type="match status" value="1"/>
</dbReference>
<name>A0A147I737_9SPHN</name>
<dbReference type="InterPro" id="IPR036691">
    <property type="entry name" value="Endo/exonu/phosph_ase_sf"/>
</dbReference>
<accession>A0A147I737</accession>
<keyword evidence="3" id="KW-0255">Endonuclease</keyword>
<proteinExistence type="predicted"/>